<sequence length="171" mass="19523">MTIGSRSLACKRARNGWTGGLASLVASYKNIDGDKFKFFYPDQLPRANKDGSTVDRKDSDAGDSYADDPDDFLRKLYIYEHLHALEYPITENEFEDFDKESPALMRACQDRKIDESECTFGAIDKLFLYTIYTLATEPQCTGTKQMVYILIHGLDKYYETTLQNPNGQVVR</sequence>
<evidence type="ECO:0000313" key="1">
    <source>
        <dbReference type="EMBL" id="KAF1977433.1"/>
    </source>
</evidence>
<organism evidence="1 2">
    <name type="scientific">Bimuria novae-zelandiae CBS 107.79</name>
    <dbReference type="NCBI Taxonomy" id="1447943"/>
    <lineage>
        <taxon>Eukaryota</taxon>
        <taxon>Fungi</taxon>
        <taxon>Dikarya</taxon>
        <taxon>Ascomycota</taxon>
        <taxon>Pezizomycotina</taxon>
        <taxon>Dothideomycetes</taxon>
        <taxon>Pleosporomycetidae</taxon>
        <taxon>Pleosporales</taxon>
        <taxon>Massarineae</taxon>
        <taxon>Didymosphaeriaceae</taxon>
        <taxon>Bimuria</taxon>
    </lineage>
</organism>
<gene>
    <name evidence="1" type="ORF">BU23DRAFT_564943</name>
</gene>
<dbReference type="AlphaFoldDB" id="A0A6A5VII0"/>
<evidence type="ECO:0000313" key="2">
    <source>
        <dbReference type="Proteomes" id="UP000800036"/>
    </source>
</evidence>
<proteinExistence type="predicted"/>
<name>A0A6A5VII0_9PLEO</name>
<accession>A0A6A5VII0</accession>
<reference evidence="1" key="1">
    <citation type="journal article" date="2020" name="Stud. Mycol.">
        <title>101 Dothideomycetes genomes: a test case for predicting lifestyles and emergence of pathogens.</title>
        <authorList>
            <person name="Haridas S."/>
            <person name="Albert R."/>
            <person name="Binder M."/>
            <person name="Bloem J."/>
            <person name="Labutti K."/>
            <person name="Salamov A."/>
            <person name="Andreopoulos B."/>
            <person name="Baker S."/>
            <person name="Barry K."/>
            <person name="Bills G."/>
            <person name="Bluhm B."/>
            <person name="Cannon C."/>
            <person name="Castanera R."/>
            <person name="Culley D."/>
            <person name="Daum C."/>
            <person name="Ezra D."/>
            <person name="Gonzalez J."/>
            <person name="Henrissat B."/>
            <person name="Kuo A."/>
            <person name="Liang C."/>
            <person name="Lipzen A."/>
            <person name="Lutzoni F."/>
            <person name="Magnuson J."/>
            <person name="Mondo S."/>
            <person name="Nolan M."/>
            <person name="Ohm R."/>
            <person name="Pangilinan J."/>
            <person name="Park H.-J."/>
            <person name="Ramirez L."/>
            <person name="Alfaro M."/>
            <person name="Sun H."/>
            <person name="Tritt A."/>
            <person name="Yoshinaga Y."/>
            <person name="Zwiers L.-H."/>
            <person name="Turgeon B."/>
            <person name="Goodwin S."/>
            <person name="Spatafora J."/>
            <person name="Crous P."/>
            <person name="Grigoriev I."/>
        </authorList>
    </citation>
    <scope>NUCLEOTIDE SEQUENCE</scope>
    <source>
        <strain evidence="1">CBS 107.79</strain>
    </source>
</reference>
<dbReference type="EMBL" id="ML976663">
    <property type="protein sequence ID" value="KAF1977433.1"/>
    <property type="molecule type" value="Genomic_DNA"/>
</dbReference>
<keyword evidence="2" id="KW-1185">Reference proteome</keyword>
<protein>
    <submittedName>
        <fullName evidence="1">Uncharacterized protein</fullName>
    </submittedName>
</protein>
<dbReference type="Proteomes" id="UP000800036">
    <property type="component" value="Unassembled WGS sequence"/>
</dbReference>